<comment type="caution">
    <text evidence="1">The sequence shown here is derived from an EMBL/GenBank/DDBJ whole genome shotgun (WGS) entry which is preliminary data.</text>
</comment>
<organism evidence="1 2">
    <name type="scientific">Portunus trituberculatus</name>
    <name type="common">Swimming crab</name>
    <name type="synonym">Neptunus trituberculatus</name>
    <dbReference type="NCBI Taxonomy" id="210409"/>
    <lineage>
        <taxon>Eukaryota</taxon>
        <taxon>Metazoa</taxon>
        <taxon>Ecdysozoa</taxon>
        <taxon>Arthropoda</taxon>
        <taxon>Crustacea</taxon>
        <taxon>Multicrustacea</taxon>
        <taxon>Malacostraca</taxon>
        <taxon>Eumalacostraca</taxon>
        <taxon>Eucarida</taxon>
        <taxon>Decapoda</taxon>
        <taxon>Pleocyemata</taxon>
        <taxon>Brachyura</taxon>
        <taxon>Eubrachyura</taxon>
        <taxon>Portunoidea</taxon>
        <taxon>Portunidae</taxon>
        <taxon>Portuninae</taxon>
        <taxon>Portunus</taxon>
    </lineage>
</organism>
<evidence type="ECO:0000313" key="1">
    <source>
        <dbReference type="EMBL" id="MPC78960.1"/>
    </source>
</evidence>
<protein>
    <submittedName>
        <fullName evidence="1">Uncharacterized protein</fullName>
    </submittedName>
</protein>
<proteinExistence type="predicted"/>
<dbReference type="Proteomes" id="UP000324222">
    <property type="component" value="Unassembled WGS sequence"/>
</dbReference>
<reference evidence="1 2" key="1">
    <citation type="submission" date="2019-05" db="EMBL/GenBank/DDBJ databases">
        <title>Another draft genome of Portunus trituberculatus and its Hox gene families provides insights of decapod evolution.</title>
        <authorList>
            <person name="Jeong J.-H."/>
            <person name="Song I."/>
            <person name="Kim S."/>
            <person name="Choi T."/>
            <person name="Kim D."/>
            <person name="Ryu S."/>
            <person name="Kim W."/>
        </authorList>
    </citation>
    <scope>NUCLEOTIDE SEQUENCE [LARGE SCALE GENOMIC DNA]</scope>
    <source>
        <tissue evidence="1">Muscle</tissue>
    </source>
</reference>
<dbReference type="EMBL" id="VSRR010049815">
    <property type="protein sequence ID" value="MPC78960.1"/>
    <property type="molecule type" value="Genomic_DNA"/>
</dbReference>
<dbReference type="AlphaFoldDB" id="A0A5B7I314"/>
<sequence>MRKTVLAGNRGPVKRQARQTRVAVVNVLRGKFDLLPD</sequence>
<accession>A0A5B7I314</accession>
<gene>
    <name evidence="1" type="ORF">E2C01_073470</name>
</gene>
<evidence type="ECO:0000313" key="2">
    <source>
        <dbReference type="Proteomes" id="UP000324222"/>
    </source>
</evidence>
<name>A0A5B7I314_PORTR</name>
<keyword evidence="2" id="KW-1185">Reference proteome</keyword>